<feature type="domain" description="Lipase" evidence="9">
    <location>
        <begin position="625"/>
        <end position="944"/>
    </location>
</feature>
<comment type="catalytic activity">
    <reaction evidence="1">
        <text>a 1,2-diacyl-sn-glycero-3-phosphocholine + H2O = a 2-acyl-sn-glycero-3-phosphocholine + a fatty acid + H(+)</text>
        <dbReference type="Rhea" id="RHEA:18689"/>
        <dbReference type="ChEBI" id="CHEBI:15377"/>
        <dbReference type="ChEBI" id="CHEBI:15378"/>
        <dbReference type="ChEBI" id="CHEBI:28868"/>
        <dbReference type="ChEBI" id="CHEBI:57643"/>
        <dbReference type="ChEBI" id="CHEBI:57875"/>
        <dbReference type="EC" id="3.1.1.32"/>
    </reaction>
</comment>
<keyword evidence="8" id="KW-0995">Kinetochore</keyword>
<dbReference type="InterPro" id="IPR029058">
    <property type="entry name" value="AB_hydrolase_fold"/>
</dbReference>
<evidence type="ECO:0000256" key="4">
    <source>
        <dbReference type="ARBA" id="ARBA00022525"/>
    </source>
</evidence>
<comment type="function">
    <text evidence="8">Essential component of the mitotic checkpoint, which prevents cells from prematurely exiting mitosis. Required for the assembly of the dynein-dynactin and MAD1-MAD2 complexes onto kinetochores. Its function related to the spindle assembly machinery is proposed to depend on its association in the mitotic RZZ complex.</text>
</comment>
<reference evidence="10 11" key="1">
    <citation type="journal article" date="2021" name="J. Hered.">
        <title>A chromosome-level genome assembly of the parasitoid wasp, Cotesia glomerata (Hymenoptera: Braconidae).</title>
        <authorList>
            <person name="Pinto B.J."/>
            <person name="Weis J.J."/>
            <person name="Gamble T."/>
            <person name="Ode P.J."/>
            <person name="Paul R."/>
            <person name="Zaspel J.M."/>
        </authorList>
    </citation>
    <scope>NUCLEOTIDE SEQUENCE [LARGE SCALE GENOMIC DNA]</scope>
    <source>
        <strain evidence="10">CgM1</strain>
    </source>
</reference>
<comment type="similarity">
    <text evidence="3 7">Belongs to the AB hydrolase superfamily. Lipase family.</text>
</comment>
<dbReference type="InterPro" id="IPR002331">
    <property type="entry name" value="Lipase_panc"/>
</dbReference>
<dbReference type="Pfam" id="PF09817">
    <property type="entry name" value="Zwilch"/>
    <property type="match status" value="1"/>
</dbReference>
<dbReference type="GO" id="GO:1990423">
    <property type="term" value="C:RZZ complex"/>
    <property type="evidence" value="ECO:0007669"/>
    <property type="project" value="UniProtKB-UniRule"/>
</dbReference>
<evidence type="ECO:0000256" key="6">
    <source>
        <dbReference type="ARBA" id="ARBA00023157"/>
    </source>
</evidence>
<proteinExistence type="inferred from homology"/>
<accession>A0AAV7IXV6</accession>
<evidence type="ECO:0000313" key="11">
    <source>
        <dbReference type="Proteomes" id="UP000826195"/>
    </source>
</evidence>
<sequence length="975" mass="111962">MSKEKINDIELVKNIVKNTEFQAIKTRLSYINRLFPNLCPNGECVLFCFVKPHDLKEVIKNENKSNDSLALDVTGSPLSHSFGDDSFNVTITPPKKNWYKDEEKHIPMDRRTAAELINIAQEKLDAETWTLPVFSLCDPSDPRENDYERVVLIGTAFDSQYFIPIRVCLPAMTSLEHIRYGFSQLLRQHLDESWSSLKVDVKITSTYELCGTSFEMIDKKDQSIDEFKGYLKVEATWDDLTFLPPPTALSNKLFAEIISGSKASPLCDLWDQIVLLDKYLTMVQTYHEKHLSSRYSVKPLIFPKDFNNPYSQGDDVMKQLKRLLSGDDPFENDEATETMPMSKDNEGTIKLIDFIKELPRRENLDFTDKFWQIIKAADNYVLITDCVYAIFEAMGEKNFKPQLNSMDETRFAMMVSELDGENKKFSIHAGTLSLELVIDMGIEKLSRDYLYLISNMSLLEMSDLQKLITNVSNEEFKLDNYRNKLKALAQIHMSLEFLQLIQSQIDCRCEVSHSIFETIFNTYSGPNSPLKYSDLENPKVYTISMPAPLQIISEITNKEPFSWMSTLTTEKKDEKWTTVNCYSRIPMFPPNIYVPGELEKGQMELGDTYYVTYARIHYMRFIADQVCYEELECFDNNYPWFTFFRPYPFPMSKEDVNTTFFFSNRNVNKSLVQTWPSIKIPSEFDSRKPTYFITHGYSSDSNTAWFKNLTEAILFTADSNVFAVDWAKGSSGFYFAAAANTRTVSAEIIRVIRYLEKNRALNVQNVHLLGHSLGSHIMSYVGKNFTDPKIYRITALDPAQPGFQGRNPMIRLNKTDANFIDVIHTDGRPFLPLLGLGMTVGVGDVDLFVNGGKWQPNCLLDGEPFYKSFFEIPKITVTILYNLATCSHTRAPRYMAAAIKEPCHMWAYRYNAQTASLRWTDFVIDDSCDAESCSKMGLDTPQLPARGNFAFETSGTYPFCKFDPEADNQMKRILV</sequence>
<dbReference type="GO" id="GO:0008970">
    <property type="term" value="F:phospholipase A1 activity"/>
    <property type="evidence" value="ECO:0007669"/>
    <property type="project" value="UniProtKB-EC"/>
</dbReference>
<keyword evidence="8" id="KW-0137">Centromere</keyword>
<evidence type="ECO:0000256" key="7">
    <source>
        <dbReference type="RuleBase" id="RU004262"/>
    </source>
</evidence>
<dbReference type="Pfam" id="PF00151">
    <property type="entry name" value="Lipase"/>
    <property type="match status" value="1"/>
</dbReference>
<keyword evidence="8" id="KW-0498">Mitosis</keyword>
<evidence type="ECO:0000256" key="8">
    <source>
        <dbReference type="RuleBase" id="RU369076"/>
    </source>
</evidence>
<evidence type="ECO:0000256" key="5">
    <source>
        <dbReference type="ARBA" id="ARBA00022801"/>
    </source>
</evidence>
<comment type="subunit">
    <text evidence="8">Component of the RZZ complex.</text>
</comment>
<gene>
    <name evidence="10" type="ORF">KQX54_001322</name>
</gene>
<keyword evidence="5" id="KW-0378">Hydrolase</keyword>
<dbReference type="Gene3D" id="3.40.50.1820">
    <property type="entry name" value="alpha/beta hydrolase"/>
    <property type="match status" value="1"/>
</dbReference>
<dbReference type="GO" id="GO:0007094">
    <property type="term" value="P:mitotic spindle assembly checkpoint signaling"/>
    <property type="evidence" value="ECO:0007669"/>
    <property type="project" value="UniProtKB-UniRule"/>
</dbReference>
<keyword evidence="11" id="KW-1185">Reference proteome</keyword>
<evidence type="ECO:0000259" key="9">
    <source>
        <dbReference type="Pfam" id="PF00151"/>
    </source>
</evidence>
<dbReference type="SUPFAM" id="SSF53474">
    <property type="entry name" value="alpha/beta-Hydrolases"/>
    <property type="match status" value="1"/>
</dbReference>
<keyword evidence="8" id="KW-0131">Cell cycle</keyword>
<dbReference type="Proteomes" id="UP000826195">
    <property type="component" value="Unassembled WGS sequence"/>
</dbReference>
<dbReference type="PRINTS" id="PR00823">
    <property type="entry name" value="PANCLIPASE"/>
</dbReference>
<dbReference type="InterPro" id="IPR013818">
    <property type="entry name" value="Lipase"/>
</dbReference>
<dbReference type="GO" id="GO:0016042">
    <property type="term" value="P:lipid catabolic process"/>
    <property type="evidence" value="ECO:0007669"/>
    <property type="project" value="TreeGrafter"/>
</dbReference>
<dbReference type="AlphaFoldDB" id="A0AAV7IXV6"/>
<keyword evidence="6" id="KW-1015">Disulfide bond</keyword>
<dbReference type="EMBL" id="JAHXZJ010000005">
    <property type="protein sequence ID" value="KAH0562884.1"/>
    <property type="molecule type" value="Genomic_DNA"/>
</dbReference>
<dbReference type="InterPro" id="IPR000734">
    <property type="entry name" value="TAG_lipase"/>
</dbReference>
<dbReference type="Gene3D" id="1.20.58.730">
    <property type="match status" value="1"/>
</dbReference>
<protein>
    <recommendedName>
        <fullName evidence="8">Protein zwilch</fullName>
    </recommendedName>
</protein>
<dbReference type="GO" id="GO:0051301">
    <property type="term" value="P:cell division"/>
    <property type="evidence" value="ECO:0007669"/>
    <property type="project" value="UniProtKB-UniRule"/>
</dbReference>
<dbReference type="GO" id="GO:0005615">
    <property type="term" value="C:extracellular space"/>
    <property type="evidence" value="ECO:0007669"/>
    <property type="project" value="TreeGrafter"/>
</dbReference>
<keyword evidence="8" id="KW-0158">Chromosome</keyword>
<dbReference type="GO" id="GO:0034501">
    <property type="term" value="P:protein localization to kinetochore"/>
    <property type="evidence" value="ECO:0007669"/>
    <property type="project" value="UniProtKB-UniRule"/>
</dbReference>
<keyword evidence="8" id="KW-0132">Cell division</keyword>
<keyword evidence="4" id="KW-0964">Secreted</keyword>
<dbReference type="PRINTS" id="PR00821">
    <property type="entry name" value="TAGLIPASE"/>
</dbReference>
<dbReference type="PANTHER" id="PTHR11610">
    <property type="entry name" value="LIPASE"/>
    <property type="match status" value="1"/>
</dbReference>
<evidence type="ECO:0000256" key="1">
    <source>
        <dbReference type="ARBA" id="ARBA00000111"/>
    </source>
</evidence>
<dbReference type="Gene3D" id="1.10.287.1880">
    <property type="match status" value="1"/>
</dbReference>
<comment type="subcellular location">
    <subcellularLocation>
        <location evidence="8">Chromosome</location>
        <location evidence="8">Centromere</location>
        <location evidence="8">Kinetochore</location>
    </subcellularLocation>
    <subcellularLocation>
        <location evidence="2">Secreted</location>
    </subcellularLocation>
</comment>
<dbReference type="GO" id="GO:0004806">
    <property type="term" value="F:triacylglycerol lipase activity"/>
    <property type="evidence" value="ECO:0007669"/>
    <property type="project" value="InterPro"/>
</dbReference>
<evidence type="ECO:0000256" key="2">
    <source>
        <dbReference type="ARBA" id="ARBA00004613"/>
    </source>
</evidence>
<comment type="caution">
    <text evidence="10">The sequence shown here is derived from an EMBL/GenBank/DDBJ whole genome shotgun (WGS) entry which is preliminary data.</text>
</comment>
<evidence type="ECO:0000256" key="3">
    <source>
        <dbReference type="ARBA" id="ARBA00010701"/>
    </source>
</evidence>
<name>A0AAV7IXV6_COTGL</name>
<comment type="similarity">
    <text evidence="8">Belongs to the ZWILCH family.</text>
</comment>
<evidence type="ECO:0000313" key="10">
    <source>
        <dbReference type="EMBL" id="KAH0562884.1"/>
    </source>
</evidence>
<organism evidence="10 11">
    <name type="scientific">Cotesia glomerata</name>
    <name type="common">Lepidopteran parasitic wasp</name>
    <name type="synonym">Apanteles glomeratus</name>
    <dbReference type="NCBI Taxonomy" id="32391"/>
    <lineage>
        <taxon>Eukaryota</taxon>
        <taxon>Metazoa</taxon>
        <taxon>Ecdysozoa</taxon>
        <taxon>Arthropoda</taxon>
        <taxon>Hexapoda</taxon>
        <taxon>Insecta</taxon>
        <taxon>Pterygota</taxon>
        <taxon>Neoptera</taxon>
        <taxon>Endopterygota</taxon>
        <taxon>Hymenoptera</taxon>
        <taxon>Apocrita</taxon>
        <taxon>Ichneumonoidea</taxon>
        <taxon>Braconidae</taxon>
        <taxon>Microgastrinae</taxon>
        <taxon>Cotesia</taxon>
    </lineage>
</organism>
<dbReference type="InterPro" id="IPR018630">
    <property type="entry name" value="Zwilch"/>
</dbReference>